<dbReference type="InterPro" id="IPR036390">
    <property type="entry name" value="WH_DNA-bd_sf"/>
</dbReference>
<accession>A0A4R2R4J8</accession>
<keyword evidence="2" id="KW-0805">Transcription regulation</keyword>
<dbReference type="GO" id="GO:0003677">
    <property type="term" value="F:DNA binding"/>
    <property type="evidence" value="ECO:0007669"/>
    <property type="project" value="UniProtKB-KW"/>
</dbReference>
<sequence length="304" mass="33182">MRVERARYAEAALRLGSLRAAAEEVGVSQPTLRQQLELFEEELDTVLLTRSRRGVVGTPAGEELLPWIRQLIAAEDALRDGALGLTGAYQGTVRVGCVPSLASVLLAPVIGRLLSEHPRLRFTVAESTSGAVEDLVADGGLDFGVVTEPSTPPMQRLERRRLFSFPLYACAPSDHPLARRRSLTWSELASWPLVSMRRGTRLWEMLHTHLAEPRVVFEASTAQTLRMMVAHGAGIGVDTLIASGIDDARLVHVPLTGPEPEVEVCLTQRTNSQPSSAALTVRALLLEQAELVYPPRLKERGHGV</sequence>
<reference evidence="6 7" key="1">
    <citation type="submission" date="2019-03" db="EMBL/GenBank/DDBJ databases">
        <title>Genomic Encyclopedia of Type Strains, Phase IV (KMG-IV): sequencing the most valuable type-strain genomes for metagenomic binning, comparative biology and taxonomic classification.</title>
        <authorList>
            <person name="Goeker M."/>
        </authorList>
    </citation>
    <scope>NUCLEOTIDE SEQUENCE [LARGE SCALE GENOMIC DNA]</scope>
    <source>
        <strain evidence="6 7">DSM 45765</strain>
    </source>
</reference>
<dbReference type="PANTHER" id="PTHR30346">
    <property type="entry name" value="TRANSCRIPTIONAL DUAL REGULATOR HCAR-RELATED"/>
    <property type="match status" value="1"/>
</dbReference>
<keyword evidence="3" id="KW-0238">DNA-binding</keyword>
<dbReference type="Pfam" id="PF03466">
    <property type="entry name" value="LysR_substrate"/>
    <property type="match status" value="1"/>
</dbReference>
<dbReference type="PROSITE" id="PS50931">
    <property type="entry name" value="HTH_LYSR"/>
    <property type="match status" value="1"/>
</dbReference>
<dbReference type="EMBL" id="SLXQ01000001">
    <property type="protein sequence ID" value="TCP57503.1"/>
    <property type="molecule type" value="Genomic_DNA"/>
</dbReference>
<dbReference type="InterPro" id="IPR005119">
    <property type="entry name" value="LysR_subst-bd"/>
</dbReference>
<dbReference type="RefSeq" id="WP_132875974.1">
    <property type="nucleotide sequence ID" value="NZ_SLXQ01000001.1"/>
</dbReference>
<dbReference type="Pfam" id="PF00126">
    <property type="entry name" value="HTH_1"/>
    <property type="match status" value="1"/>
</dbReference>
<dbReference type="SUPFAM" id="SSF46785">
    <property type="entry name" value="Winged helix' DNA-binding domain"/>
    <property type="match status" value="1"/>
</dbReference>
<comment type="similarity">
    <text evidence="1">Belongs to the LysR transcriptional regulatory family.</text>
</comment>
<evidence type="ECO:0000313" key="7">
    <source>
        <dbReference type="Proteomes" id="UP000294911"/>
    </source>
</evidence>
<dbReference type="SUPFAM" id="SSF53850">
    <property type="entry name" value="Periplasmic binding protein-like II"/>
    <property type="match status" value="1"/>
</dbReference>
<dbReference type="Gene3D" id="1.10.10.10">
    <property type="entry name" value="Winged helix-like DNA-binding domain superfamily/Winged helix DNA-binding domain"/>
    <property type="match status" value="1"/>
</dbReference>
<evidence type="ECO:0000256" key="1">
    <source>
        <dbReference type="ARBA" id="ARBA00009437"/>
    </source>
</evidence>
<evidence type="ECO:0000313" key="6">
    <source>
        <dbReference type="EMBL" id="TCP57503.1"/>
    </source>
</evidence>
<keyword evidence="4" id="KW-0804">Transcription</keyword>
<feature type="domain" description="HTH lysR-type" evidence="5">
    <location>
        <begin position="1"/>
        <end position="58"/>
    </location>
</feature>
<evidence type="ECO:0000256" key="3">
    <source>
        <dbReference type="ARBA" id="ARBA00023125"/>
    </source>
</evidence>
<dbReference type="CDD" id="cd05466">
    <property type="entry name" value="PBP2_LTTR_substrate"/>
    <property type="match status" value="1"/>
</dbReference>
<dbReference type="Proteomes" id="UP000294911">
    <property type="component" value="Unassembled WGS sequence"/>
</dbReference>
<evidence type="ECO:0000256" key="2">
    <source>
        <dbReference type="ARBA" id="ARBA00023015"/>
    </source>
</evidence>
<evidence type="ECO:0000256" key="4">
    <source>
        <dbReference type="ARBA" id="ARBA00023163"/>
    </source>
</evidence>
<comment type="caution">
    <text evidence="6">The sequence shown here is derived from an EMBL/GenBank/DDBJ whole genome shotgun (WGS) entry which is preliminary data.</text>
</comment>
<dbReference type="PANTHER" id="PTHR30346:SF28">
    <property type="entry name" value="HTH-TYPE TRANSCRIPTIONAL REGULATOR CYNR"/>
    <property type="match status" value="1"/>
</dbReference>
<dbReference type="GO" id="GO:0003700">
    <property type="term" value="F:DNA-binding transcription factor activity"/>
    <property type="evidence" value="ECO:0007669"/>
    <property type="project" value="InterPro"/>
</dbReference>
<protein>
    <submittedName>
        <fullName evidence="6">LysR family cyn operon transcriptional activator</fullName>
    </submittedName>
</protein>
<evidence type="ECO:0000259" key="5">
    <source>
        <dbReference type="PROSITE" id="PS50931"/>
    </source>
</evidence>
<dbReference type="InterPro" id="IPR000847">
    <property type="entry name" value="LysR_HTH_N"/>
</dbReference>
<dbReference type="GO" id="GO:0032993">
    <property type="term" value="C:protein-DNA complex"/>
    <property type="evidence" value="ECO:0007669"/>
    <property type="project" value="TreeGrafter"/>
</dbReference>
<dbReference type="InterPro" id="IPR036388">
    <property type="entry name" value="WH-like_DNA-bd_sf"/>
</dbReference>
<gene>
    <name evidence="6" type="ORF">EV191_1011460</name>
</gene>
<organism evidence="6 7">
    <name type="scientific">Tamaricihabitans halophyticus</name>
    <dbReference type="NCBI Taxonomy" id="1262583"/>
    <lineage>
        <taxon>Bacteria</taxon>
        <taxon>Bacillati</taxon>
        <taxon>Actinomycetota</taxon>
        <taxon>Actinomycetes</taxon>
        <taxon>Pseudonocardiales</taxon>
        <taxon>Pseudonocardiaceae</taxon>
        <taxon>Tamaricihabitans</taxon>
    </lineage>
</organism>
<dbReference type="Gene3D" id="3.40.190.290">
    <property type="match status" value="1"/>
</dbReference>
<dbReference type="AlphaFoldDB" id="A0A4R2R4J8"/>
<keyword evidence="7" id="KW-1185">Reference proteome</keyword>
<name>A0A4R2R4J8_9PSEU</name>
<dbReference type="OrthoDB" id="3181812at2"/>
<proteinExistence type="inferred from homology"/>